<evidence type="ECO:0000259" key="3">
    <source>
        <dbReference type="PROSITE" id="PS50024"/>
    </source>
</evidence>
<evidence type="ECO:0000313" key="4">
    <source>
        <dbReference type="EMBL" id="KAJ7351771.1"/>
    </source>
</evidence>
<organism evidence="4 5">
    <name type="scientific">Desmophyllum pertusum</name>
    <dbReference type="NCBI Taxonomy" id="174260"/>
    <lineage>
        <taxon>Eukaryota</taxon>
        <taxon>Metazoa</taxon>
        <taxon>Cnidaria</taxon>
        <taxon>Anthozoa</taxon>
        <taxon>Hexacorallia</taxon>
        <taxon>Scleractinia</taxon>
        <taxon>Caryophylliina</taxon>
        <taxon>Caryophylliidae</taxon>
        <taxon>Desmophyllum</taxon>
    </lineage>
</organism>
<dbReference type="EMBL" id="MU827356">
    <property type="protein sequence ID" value="KAJ7351771.1"/>
    <property type="molecule type" value="Genomic_DNA"/>
</dbReference>
<dbReference type="Gene3D" id="3.30.70.960">
    <property type="entry name" value="SEA domain"/>
    <property type="match status" value="1"/>
</dbReference>
<dbReference type="InterPro" id="IPR000082">
    <property type="entry name" value="SEA_dom"/>
</dbReference>
<evidence type="ECO:0000313" key="5">
    <source>
        <dbReference type="Proteomes" id="UP001163046"/>
    </source>
</evidence>
<feature type="domain" description="SEA" evidence="3">
    <location>
        <begin position="170"/>
        <end position="278"/>
    </location>
</feature>
<feature type="region of interest" description="Disordered" evidence="1">
    <location>
        <begin position="139"/>
        <end position="168"/>
    </location>
</feature>
<proteinExistence type="predicted"/>
<keyword evidence="2" id="KW-0472">Membrane</keyword>
<feature type="region of interest" description="Disordered" evidence="1">
    <location>
        <begin position="1"/>
        <end position="36"/>
    </location>
</feature>
<name>A0A9X0CHZ9_9CNID</name>
<dbReference type="OrthoDB" id="5990074at2759"/>
<gene>
    <name evidence="4" type="primary">MUC3A</name>
    <name evidence="4" type="ORF">OS493_035713</name>
</gene>
<keyword evidence="5" id="KW-1185">Reference proteome</keyword>
<feature type="compositionally biased region" description="Low complexity" evidence="1">
    <location>
        <begin position="139"/>
        <end position="162"/>
    </location>
</feature>
<dbReference type="AlphaFoldDB" id="A0A9X0CHZ9"/>
<sequence>MSSYMSLYPSANSTPSVNGSTSPRATPAIGSSAYSNKTFQPSQQVSTIPSSFTSMESSHSAAILATSFVLQATFTLSVSGQTSKTTRLPSSNIIIQSPNASQSTQVESSMLVHSSSKGMSSIMTHHLVGSLTVVVSNSTSTSSPPIDATSSSPDTTPSTSIAKPFPTLPPEGTKLVNMEVSFDLTFEEEYNNPSSPEYKELEKNLTTALVEVYKTVEGFVGIRIVLISEGSVVCNYIVILAKDAKVEKSKLKEILEKASEGGNLPFKVKSIKVTEDESKETVEKLPGWAKATMIVLGCLCAVFMIIVIYVCVSISQLTKANVFTPVE</sequence>
<dbReference type="SMART" id="SM00200">
    <property type="entry name" value="SEA"/>
    <property type="match status" value="1"/>
</dbReference>
<keyword evidence="2" id="KW-1133">Transmembrane helix</keyword>
<dbReference type="PROSITE" id="PS50024">
    <property type="entry name" value="SEA"/>
    <property type="match status" value="1"/>
</dbReference>
<dbReference type="Proteomes" id="UP001163046">
    <property type="component" value="Unassembled WGS sequence"/>
</dbReference>
<evidence type="ECO:0000256" key="1">
    <source>
        <dbReference type="SAM" id="MobiDB-lite"/>
    </source>
</evidence>
<evidence type="ECO:0000256" key="2">
    <source>
        <dbReference type="SAM" id="Phobius"/>
    </source>
</evidence>
<protein>
    <submittedName>
        <fullName evidence="4">Domain found in sea urchin sperm protein, enterokinase, agrin</fullName>
    </submittedName>
</protein>
<feature type="transmembrane region" description="Helical" evidence="2">
    <location>
        <begin position="288"/>
        <end position="312"/>
    </location>
</feature>
<reference evidence="4" key="1">
    <citation type="submission" date="2023-01" db="EMBL/GenBank/DDBJ databases">
        <title>Genome assembly of the deep-sea coral Lophelia pertusa.</title>
        <authorList>
            <person name="Herrera S."/>
            <person name="Cordes E."/>
        </authorList>
    </citation>
    <scope>NUCLEOTIDE SEQUENCE</scope>
    <source>
        <strain evidence="4">USNM1676648</strain>
        <tissue evidence="4">Polyp</tissue>
    </source>
</reference>
<dbReference type="Pfam" id="PF01390">
    <property type="entry name" value="SEA"/>
    <property type="match status" value="1"/>
</dbReference>
<keyword evidence="2" id="KW-0812">Transmembrane</keyword>
<dbReference type="InterPro" id="IPR036364">
    <property type="entry name" value="SEA_dom_sf"/>
</dbReference>
<feature type="compositionally biased region" description="Polar residues" evidence="1">
    <location>
        <begin position="1"/>
        <end position="24"/>
    </location>
</feature>
<accession>A0A9X0CHZ9</accession>
<dbReference type="SUPFAM" id="SSF82671">
    <property type="entry name" value="SEA domain"/>
    <property type="match status" value="1"/>
</dbReference>
<comment type="caution">
    <text evidence="4">The sequence shown here is derived from an EMBL/GenBank/DDBJ whole genome shotgun (WGS) entry which is preliminary data.</text>
</comment>